<name>A0ABW2KQU0_9ACTN</name>
<protein>
    <recommendedName>
        <fullName evidence="3">Ribbon-helix-helix protein CopG domain-containing protein</fullName>
    </recommendedName>
</protein>
<organism evidence="1 2">
    <name type="scientific">Marinactinospora rubrisoli</name>
    <dbReference type="NCBI Taxonomy" id="2715399"/>
    <lineage>
        <taxon>Bacteria</taxon>
        <taxon>Bacillati</taxon>
        <taxon>Actinomycetota</taxon>
        <taxon>Actinomycetes</taxon>
        <taxon>Streptosporangiales</taxon>
        <taxon>Nocardiopsidaceae</taxon>
        <taxon>Marinactinospora</taxon>
    </lineage>
</organism>
<reference evidence="2" key="1">
    <citation type="journal article" date="2019" name="Int. J. Syst. Evol. Microbiol.">
        <title>The Global Catalogue of Microorganisms (GCM) 10K type strain sequencing project: providing services to taxonomists for standard genome sequencing and annotation.</title>
        <authorList>
            <consortium name="The Broad Institute Genomics Platform"/>
            <consortium name="The Broad Institute Genome Sequencing Center for Infectious Disease"/>
            <person name="Wu L."/>
            <person name="Ma J."/>
        </authorList>
    </citation>
    <scope>NUCLEOTIDE SEQUENCE [LARGE SCALE GENOMIC DNA]</scope>
    <source>
        <strain evidence="2">CGMCC 4.7382</strain>
    </source>
</reference>
<dbReference type="RefSeq" id="WP_379874166.1">
    <property type="nucleotide sequence ID" value="NZ_JBHTBH010000020.1"/>
</dbReference>
<accession>A0ABW2KQU0</accession>
<proteinExistence type="predicted"/>
<comment type="caution">
    <text evidence="1">The sequence shown here is derived from an EMBL/GenBank/DDBJ whole genome shotgun (WGS) entry which is preliminary data.</text>
</comment>
<dbReference type="EMBL" id="JBHTBH010000020">
    <property type="protein sequence ID" value="MFC7331365.1"/>
    <property type="molecule type" value="Genomic_DNA"/>
</dbReference>
<keyword evidence="2" id="KW-1185">Reference proteome</keyword>
<evidence type="ECO:0008006" key="3">
    <source>
        <dbReference type="Google" id="ProtNLM"/>
    </source>
</evidence>
<gene>
    <name evidence="1" type="ORF">ACFQRF_26845</name>
</gene>
<sequence length="207" mass="22937">MKIVNMTSHRLSMYGPGEDGEEVVVATYEPSGMVARVAHTDSEEIVHTDHGPARLLTQRFGDVYVAVDGERREMPDPEPGTLLVVSGMVASRLPDRDDVVTPSELVRDEAERVIGCRAWGRRAHVDSRGDEGEKIEVRVPANLIAALERYGEGRGITDRAEALRRLMAEQLKADEVNRTNGLLQALIDDLHMELGVCEQKLREALSK</sequence>
<evidence type="ECO:0000313" key="1">
    <source>
        <dbReference type="EMBL" id="MFC7331365.1"/>
    </source>
</evidence>
<evidence type="ECO:0000313" key="2">
    <source>
        <dbReference type="Proteomes" id="UP001596540"/>
    </source>
</evidence>
<dbReference type="Proteomes" id="UP001596540">
    <property type="component" value="Unassembled WGS sequence"/>
</dbReference>